<evidence type="ECO:0000256" key="6">
    <source>
        <dbReference type="RuleBase" id="RU367044"/>
    </source>
</evidence>
<reference evidence="7" key="2">
    <citation type="submission" date="2015-03" db="UniProtKB">
        <authorList>
            <consortium name="EnsemblPlants"/>
        </authorList>
    </citation>
    <scope>IDENTIFICATION</scope>
</reference>
<keyword evidence="8" id="KW-1185">Reference proteome</keyword>
<comment type="subcellular location">
    <subcellularLocation>
        <location evidence="1 6">Secreted</location>
    </subcellularLocation>
</comment>
<evidence type="ECO:0000256" key="2">
    <source>
        <dbReference type="ARBA" id="ARBA00005581"/>
    </source>
</evidence>
<dbReference type="GO" id="GO:0060320">
    <property type="term" value="P:rejection of self pollen"/>
    <property type="evidence" value="ECO:0007669"/>
    <property type="project" value="UniProtKB-KW"/>
</dbReference>
<evidence type="ECO:0000256" key="4">
    <source>
        <dbReference type="ARBA" id="ARBA00022525"/>
    </source>
</evidence>
<evidence type="ECO:0000256" key="3">
    <source>
        <dbReference type="ARBA" id="ARBA00022471"/>
    </source>
</evidence>
<dbReference type="PANTHER" id="PTHR31232">
    <property type="match status" value="1"/>
</dbReference>
<dbReference type="Gramene" id="Bo8g043300.1">
    <property type="protein sequence ID" value="Bo8g043300.1"/>
    <property type="gene ID" value="Bo8g043300"/>
</dbReference>
<comment type="similarity">
    <text evidence="2 6">Belongs to the plant self-incompatibility (S1) protein family.</text>
</comment>
<dbReference type="Proteomes" id="UP000032141">
    <property type="component" value="Chromosome C8"/>
</dbReference>
<dbReference type="AlphaFoldDB" id="A0A0D3DM52"/>
<reference evidence="7 8" key="1">
    <citation type="journal article" date="2014" name="Genome Biol.">
        <title>Transcriptome and methylome profiling reveals relics of genome dominance in the mesopolyploid Brassica oleracea.</title>
        <authorList>
            <person name="Parkin I.A."/>
            <person name="Koh C."/>
            <person name="Tang H."/>
            <person name="Robinson S.J."/>
            <person name="Kagale S."/>
            <person name="Clarke W.E."/>
            <person name="Town C.D."/>
            <person name="Nixon J."/>
            <person name="Krishnakumar V."/>
            <person name="Bidwell S.L."/>
            <person name="Denoeud F."/>
            <person name="Belcram H."/>
            <person name="Links M.G."/>
            <person name="Just J."/>
            <person name="Clarke C."/>
            <person name="Bender T."/>
            <person name="Huebert T."/>
            <person name="Mason A.S."/>
            <person name="Pires J.C."/>
            <person name="Barker G."/>
            <person name="Moore J."/>
            <person name="Walley P.G."/>
            <person name="Manoli S."/>
            <person name="Batley J."/>
            <person name="Edwards D."/>
            <person name="Nelson M.N."/>
            <person name="Wang X."/>
            <person name="Paterson A.H."/>
            <person name="King G."/>
            <person name="Bancroft I."/>
            <person name="Chalhoub B."/>
            <person name="Sharpe A.G."/>
        </authorList>
    </citation>
    <scope>NUCLEOTIDE SEQUENCE</scope>
    <source>
        <strain evidence="7 8">cv. TO1000</strain>
    </source>
</reference>
<dbReference type="GO" id="GO:0005576">
    <property type="term" value="C:extracellular region"/>
    <property type="evidence" value="ECO:0007669"/>
    <property type="project" value="UniProtKB-SubCell"/>
</dbReference>
<dbReference type="STRING" id="109376.A0A0D3DM52"/>
<name>A0A0D3DM52_BRAOL</name>
<evidence type="ECO:0000313" key="7">
    <source>
        <dbReference type="EnsemblPlants" id="Bo8g043300.1"/>
    </source>
</evidence>
<dbReference type="HOGENOM" id="CLU_125658_0_1_1"/>
<evidence type="ECO:0000256" key="5">
    <source>
        <dbReference type="ARBA" id="ARBA00022729"/>
    </source>
</evidence>
<dbReference type="PANTHER" id="PTHR31232:SF144">
    <property type="entry name" value="S-PROTEIN HOMOLOG 2"/>
    <property type="match status" value="1"/>
</dbReference>
<organism evidence="7 8">
    <name type="scientific">Brassica oleracea var. oleracea</name>
    <dbReference type="NCBI Taxonomy" id="109376"/>
    <lineage>
        <taxon>Eukaryota</taxon>
        <taxon>Viridiplantae</taxon>
        <taxon>Streptophyta</taxon>
        <taxon>Embryophyta</taxon>
        <taxon>Tracheophyta</taxon>
        <taxon>Spermatophyta</taxon>
        <taxon>Magnoliopsida</taxon>
        <taxon>eudicotyledons</taxon>
        <taxon>Gunneridae</taxon>
        <taxon>Pentapetalae</taxon>
        <taxon>rosids</taxon>
        <taxon>malvids</taxon>
        <taxon>Brassicales</taxon>
        <taxon>Brassicaceae</taxon>
        <taxon>Brassiceae</taxon>
        <taxon>Brassica</taxon>
    </lineage>
</organism>
<evidence type="ECO:0000313" key="8">
    <source>
        <dbReference type="Proteomes" id="UP000032141"/>
    </source>
</evidence>
<dbReference type="eggNOG" id="ENOG502S7CQ">
    <property type="taxonomic scope" value="Eukaryota"/>
</dbReference>
<keyword evidence="4 6" id="KW-0964">Secreted</keyword>
<keyword evidence="5" id="KW-0732">Signal</keyword>
<dbReference type="EnsemblPlants" id="Bo8g043300.1">
    <property type="protein sequence ID" value="Bo8g043300.1"/>
    <property type="gene ID" value="Bo8g043300"/>
</dbReference>
<evidence type="ECO:0000256" key="1">
    <source>
        <dbReference type="ARBA" id="ARBA00004613"/>
    </source>
</evidence>
<sequence>MLLATLSYTTQMDIPKRHLSLFILIIFITTYSSNAGTNNNIPVPYGPSPPTYASSSPYAKKTVEIINDIGSIVSYHCKSKDDDFGVRSLQVDSSWSFSFRRQIFGRSLFFCYFVLPNIGSYWFDIYKEPRDSSGEFWCNNCAWKIRPLGPCRFNKITHEFDLCYPWNKNKSLY</sequence>
<accession>A0A0D3DM52</accession>
<protein>
    <recommendedName>
        <fullName evidence="6">S-protein homolog</fullName>
    </recommendedName>
</protein>
<proteinExistence type="inferred from homology"/>
<dbReference type="Pfam" id="PF05938">
    <property type="entry name" value="Self-incomp_S1"/>
    <property type="match status" value="1"/>
</dbReference>
<dbReference type="InterPro" id="IPR010264">
    <property type="entry name" value="Self-incomp_S1"/>
</dbReference>
<dbReference type="OMA" id="FNKITHE"/>
<keyword evidence="3 6" id="KW-0713">Self-incompatibility</keyword>